<dbReference type="GO" id="GO:0003824">
    <property type="term" value="F:catalytic activity"/>
    <property type="evidence" value="ECO:0007669"/>
    <property type="project" value="UniProtKB-ARBA"/>
</dbReference>
<feature type="region of interest" description="Disordered" evidence="2">
    <location>
        <begin position="490"/>
        <end position="510"/>
    </location>
</feature>
<gene>
    <name evidence="3" type="ORF">XCR1_320001</name>
</gene>
<organism evidence="3 4">
    <name type="scientific">Xenorhabdus cabanillasii JM26</name>
    <dbReference type="NCBI Taxonomy" id="1427517"/>
    <lineage>
        <taxon>Bacteria</taxon>
        <taxon>Pseudomonadati</taxon>
        <taxon>Pseudomonadota</taxon>
        <taxon>Gammaproteobacteria</taxon>
        <taxon>Enterobacterales</taxon>
        <taxon>Morganellaceae</taxon>
        <taxon>Xenorhabdus</taxon>
    </lineage>
</organism>
<reference evidence="3 4" key="1">
    <citation type="submission" date="2013-11" db="EMBL/GenBank/DDBJ databases">
        <title>Draft genome sequence and annotation of the entomopathogenic bacterium, Xenorhabdus cabanillasi strain JM26.</title>
        <authorList>
            <person name="Gualtieri M."/>
            <person name="Ogier J.C."/>
            <person name="Pages S."/>
            <person name="Givaudan A."/>
            <person name="Gaudriault S."/>
        </authorList>
    </citation>
    <scope>NUCLEOTIDE SEQUENCE [LARGE SCALE GENOMIC DNA]</scope>
    <source>
        <strain evidence="3 4">JM26</strain>
    </source>
</reference>
<feature type="region of interest" description="Disordered" evidence="2">
    <location>
        <begin position="411"/>
        <end position="437"/>
    </location>
</feature>
<dbReference type="OrthoDB" id="2664633at2"/>
<dbReference type="Proteomes" id="UP000019197">
    <property type="component" value="Unassembled WGS sequence"/>
</dbReference>
<sequence>MASTTRSNDHAMAGARYRATYLNAVAGIYVEGTDGKLRLQAGNDLNLTAAQLAAPGKNSAVRLEAGRDITLGAAQTAKDEQVVFSGDNRITRHQSQEVGTVINGAGPVELTAGRDITTTAADINAGDRLQAKAGQDIRLLAGKQQQRHDEYLKVTGSNSLLSSTTTTTQHQYDRQQALSSTLSGDAVNMQAGRDATVRGSHVVGTQNVAVEARRDLTVTTAQEYNREMHRQEEKKSGLMGTGGMGFMIGSQSQKQSTTREDSLHKGSTVGSSEGRVALIAKNQVTLHGSDVVAGKDLTLQGKDVAVTAAKNRHTEISKTEQKQSGLTVSLGGTAGSALHTAVQTANEAKESKNNQNSRMQALKNTQAALSGAQAVQAWQLSQAQSAKADAINQAGGKAGKPTDVVGVQLSLGSQSSKSETRREQTLSQGSTLNAGHDIRITATGDKEKSSRGGDIQVQGSELNAGHDITLTAKRDIALISAENTDMLRGRNSSKGGSIGVGLTAGQGARA</sequence>
<dbReference type="GO" id="GO:0090729">
    <property type="term" value="F:toxin activity"/>
    <property type="evidence" value="ECO:0007669"/>
    <property type="project" value="UniProtKB-KW"/>
</dbReference>
<feature type="region of interest" description="Disordered" evidence="2">
    <location>
        <begin position="250"/>
        <end position="269"/>
    </location>
</feature>
<accession>W1J6P7</accession>
<name>W1J6P7_9GAMM</name>
<keyword evidence="1" id="KW-0800">Toxin</keyword>
<evidence type="ECO:0000313" key="3">
    <source>
        <dbReference type="EMBL" id="CDL86402.1"/>
    </source>
</evidence>
<dbReference type="EMBL" id="CBXE010000246">
    <property type="protein sequence ID" value="CDL86402.1"/>
    <property type="molecule type" value="Genomic_DNA"/>
</dbReference>
<evidence type="ECO:0000256" key="1">
    <source>
        <dbReference type="ARBA" id="ARBA00022656"/>
    </source>
</evidence>
<comment type="caution">
    <text evidence="3">The sequence shown here is derived from an EMBL/GenBank/DDBJ whole genome shotgun (WGS) entry which is preliminary data.</text>
</comment>
<evidence type="ECO:0000256" key="2">
    <source>
        <dbReference type="SAM" id="MobiDB-lite"/>
    </source>
</evidence>
<dbReference type="AlphaFoldDB" id="W1J6P7"/>
<dbReference type="InterPro" id="IPR025157">
    <property type="entry name" value="Hemagglutinin_rpt"/>
</dbReference>
<protein>
    <submittedName>
        <fullName evidence="3">Uncharacterized protein</fullName>
    </submittedName>
</protein>
<proteinExistence type="predicted"/>
<dbReference type="Pfam" id="PF13332">
    <property type="entry name" value="Fil_haemagg_2"/>
    <property type="match status" value="3"/>
</dbReference>
<evidence type="ECO:0000313" key="4">
    <source>
        <dbReference type="Proteomes" id="UP000019197"/>
    </source>
</evidence>